<dbReference type="WBParaSite" id="PgB42_g003_t01">
    <property type="protein sequence ID" value="PgB42_g003_t01"/>
    <property type="gene ID" value="PgB42_g003"/>
</dbReference>
<evidence type="ECO:0000313" key="2">
    <source>
        <dbReference type="Proteomes" id="UP000887569"/>
    </source>
</evidence>
<organism evidence="2 3">
    <name type="scientific">Parascaris univalens</name>
    <name type="common">Nematode worm</name>
    <dbReference type="NCBI Taxonomy" id="6257"/>
    <lineage>
        <taxon>Eukaryota</taxon>
        <taxon>Metazoa</taxon>
        <taxon>Ecdysozoa</taxon>
        <taxon>Nematoda</taxon>
        <taxon>Chromadorea</taxon>
        <taxon>Rhabditida</taxon>
        <taxon>Spirurina</taxon>
        <taxon>Ascaridomorpha</taxon>
        <taxon>Ascaridoidea</taxon>
        <taxon>Ascarididae</taxon>
        <taxon>Parascaris</taxon>
    </lineage>
</organism>
<keyword evidence="1" id="KW-1133">Transmembrane helix</keyword>
<feature type="transmembrane region" description="Helical" evidence="1">
    <location>
        <begin position="83"/>
        <end position="107"/>
    </location>
</feature>
<proteinExistence type="predicted"/>
<keyword evidence="2" id="KW-1185">Reference proteome</keyword>
<evidence type="ECO:0000313" key="3">
    <source>
        <dbReference type="WBParaSite" id="PgB42_g003_t01"/>
    </source>
</evidence>
<accession>A0A914ZWC7</accession>
<feature type="transmembrane region" description="Helical" evidence="1">
    <location>
        <begin position="52"/>
        <end position="71"/>
    </location>
</feature>
<protein>
    <submittedName>
        <fullName evidence="3">Transmembrane protein</fullName>
    </submittedName>
</protein>
<reference evidence="3" key="1">
    <citation type="submission" date="2022-11" db="UniProtKB">
        <authorList>
            <consortium name="WormBaseParasite"/>
        </authorList>
    </citation>
    <scope>IDENTIFICATION</scope>
</reference>
<sequence>MIYCSDHTTMGDEQREYPSRLKANSSLKRYVTLKREEGSCAEYFKQVMAKSFKTGLCVGVPFGAYVAYRYHETYRVKSFLATTSMACFTTTTAFCCLGLLAATYNCLRVKM</sequence>
<keyword evidence="1" id="KW-0812">Transmembrane</keyword>
<keyword evidence="1" id="KW-0472">Membrane</keyword>
<evidence type="ECO:0000256" key="1">
    <source>
        <dbReference type="SAM" id="Phobius"/>
    </source>
</evidence>
<dbReference type="AlphaFoldDB" id="A0A914ZWC7"/>
<dbReference type="Proteomes" id="UP000887569">
    <property type="component" value="Unplaced"/>
</dbReference>
<name>A0A914ZWC7_PARUN</name>